<keyword evidence="3" id="KW-0808">Transferase</keyword>
<dbReference type="Pfam" id="PF20467">
    <property type="entry name" value="MmeI_C"/>
    <property type="match status" value="1"/>
</dbReference>
<dbReference type="Pfam" id="PF20473">
    <property type="entry name" value="MmeI_Mtase"/>
    <property type="match status" value="1"/>
</dbReference>
<sequence>ANILKVICPLFLDDLKAELKKIGKNDKKLFAFQQKLASLQFFDPACGCGNFLVIAYRELRLLEMEVIEAIYGKSLSGQLNVDTLILCNVHQFHGIEIDPSAAQIATVALWLTDHQMNLRVQRFGNYYSRIPLVKKANIICGNALQIDWNDVLPAKQCGFVMGNPPFIGAKYMTAEQRADIEPIFKPLKNGGLLDYVAAWYVKAASFIQNNPKAPVAFVSTNSITQGEQVGVLWPYLFAHGIKIHFAHRTFRWSNEGRGVAAVHCVIVGFGLGDTAAKTLYEYEDINGGPTVLSAKHINPYLVDAPDVTLTNRKTPLCDVPEIGIGNKPIDGGHYLFTPEEKDAFLTHEPQAAKWFRRWIGADEFINGYERWCLWLGDCPPNELRQMPEAMKRVESVRKTRLASKSAPTQKLAATPTRFHVENIPDAPYLVIPEVSSERRQFIPVGFMQPDTLSSNLVRILPHATLYHFGILTSTMHNAWMRTVCGRLKSDYRYSVGIVYNNFPWPTLTDKQGAAIEAAGQAVLDARAQFPGSTLADLYDPLAMPPELVKAHAELDKAVDAAYGYKGKKDDAARVAFLFGLYQNIVNED</sequence>
<dbReference type="Gene3D" id="3.40.50.150">
    <property type="entry name" value="Vaccinia Virus protein VP39"/>
    <property type="match status" value="1"/>
</dbReference>
<feature type="domain" description="MmeI-like DNA-methyltransferase" evidence="7">
    <location>
        <begin position="20"/>
        <end position="280"/>
    </location>
</feature>
<proteinExistence type="predicted"/>
<dbReference type="SUPFAM" id="SSF53335">
    <property type="entry name" value="S-adenosyl-L-methionine-dependent methyltransferases"/>
    <property type="match status" value="1"/>
</dbReference>
<dbReference type="Pfam" id="PF20466">
    <property type="entry name" value="MmeI_TRD"/>
    <property type="match status" value="1"/>
</dbReference>
<evidence type="ECO:0000256" key="3">
    <source>
        <dbReference type="ARBA" id="ARBA00022679"/>
    </source>
</evidence>
<feature type="domain" description="MmeI-like target recognition" evidence="5">
    <location>
        <begin position="304"/>
        <end position="507"/>
    </location>
</feature>
<evidence type="ECO:0000259" key="5">
    <source>
        <dbReference type="Pfam" id="PF20466"/>
    </source>
</evidence>
<evidence type="ECO:0000313" key="9">
    <source>
        <dbReference type="Proteomes" id="UP001524586"/>
    </source>
</evidence>
<name>A0ABT1UA62_9GAMM</name>
<dbReference type="PANTHER" id="PTHR33841:SF1">
    <property type="entry name" value="DNA METHYLTRANSFERASE A"/>
    <property type="match status" value="1"/>
</dbReference>
<comment type="catalytic activity">
    <reaction evidence="4">
        <text>a 2'-deoxyadenosine in DNA + S-adenosyl-L-methionine = an N(6)-methyl-2'-deoxyadenosine in DNA + S-adenosyl-L-homocysteine + H(+)</text>
        <dbReference type="Rhea" id="RHEA:15197"/>
        <dbReference type="Rhea" id="RHEA-COMP:12418"/>
        <dbReference type="Rhea" id="RHEA-COMP:12419"/>
        <dbReference type="ChEBI" id="CHEBI:15378"/>
        <dbReference type="ChEBI" id="CHEBI:57856"/>
        <dbReference type="ChEBI" id="CHEBI:59789"/>
        <dbReference type="ChEBI" id="CHEBI:90615"/>
        <dbReference type="ChEBI" id="CHEBI:90616"/>
        <dbReference type="EC" id="2.1.1.72"/>
    </reaction>
</comment>
<feature type="domain" description="MmeI-like C-terminal" evidence="6">
    <location>
        <begin position="508"/>
        <end position="585"/>
    </location>
</feature>
<feature type="non-terminal residue" evidence="8">
    <location>
        <position position="1"/>
    </location>
</feature>
<evidence type="ECO:0000259" key="6">
    <source>
        <dbReference type="Pfam" id="PF20467"/>
    </source>
</evidence>
<evidence type="ECO:0000313" key="8">
    <source>
        <dbReference type="EMBL" id="MCQ8130742.1"/>
    </source>
</evidence>
<dbReference type="EC" id="2.1.1.72" evidence="1"/>
<dbReference type="InterPro" id="IPR046816">
    <property type="entry name" value="MmeI_Mtase"/>
</dbReference>
<accession>A0ABT1UA62</accession>
<keyword evidence="9" id="KW-1185">Reference proteome</keyword>
<dbReference type="InterPro" id="IPR046818">
    <property type="entry name" value="MmeI_C"/>
</dbReference>
<dbReference type="RefSeq" id="WP_371927987.1">
    <property type="nucleotide sequence ID" value="NZ_JANIBK010000216.1"/>
</dbReference>
<dbReference type="InterPro" id="IPR029063">
    <property type="entry name" value="SAM-dependent_MTases_sf"/>
</dbReference>
<dbReference type="PANTHER" id="PTHR33841">
    <property type="entry name" value="DNA METHYLTRANSFERASE YEEA-RELATED"/>
    <property type="match status" value="1"/>
</dbReference>
<dbReference type="Proteomes" id="UP001524586">
    <property type="component" value="Unassembled WGS sequence"/>
</dbReference>
<gene>
    <name evidence="8" type="ORF">NP596_19970</name>
</gene>
<evidence type="ECO:0000256" key="4">
    <source>
        <dbReference type="ARBA" id="ARBA00047942"/>
    </source>
</evidence>
<protein>
    <recommendedName>
        <fullName evidence="1">site-specific DNA-methyltransferase (adenine-specific)</fullName>
        <ecNumber evidence="1">2.1.1.72</ecNumber>
    </recommendedName>
</protein>
<dbReference type="InterPro" id="IPR046820">
    <property type="entry name" value="MmeI_TRD"/>
</dbReference>
<evidence type="ECO:0000259" key="7">
    <source>
        <dbReference type="Pfam" id="PF20473"/>
    </source>
</evidence>
<dbReference type="EMBL" id="JANIBK010000216">
    <property type="protein sequence ID" value="MCQ8130742.1"/>
    <property type="molecule type" value="Genomic_DNA"/>
</dbReference>
<dbReference type="InterPro" id="IPR050953">
    <property type="entry name" value="N4_N6_ade-DNA_methylase"/>
</dbReference>
<comment type="caution">
    <text evidence="8">The sequence shown here is derived from an EMBL/GenBank/DDBJ whole genome shotgun (WGS) entry which is preliminary data.</text>
</comment>
<reference evidence="8 9" key="1">
    <citation type="submission" date="2022-07" db="EMBL/GenBank/DDBJ databases">
        <title>Methylomonas rivi sp. nov., Methylomonas rosea sp. nov., Methylomonas aureus sp. nov. and Methylomonas subterranea sp. nov., four novel methanotrophs isolated from a freshwater creek and the deep terrestrial subsurface.</title>
        <authorList>
            <person name="Abin C."/>
            <person name="Sankaranarayanan K."/>
            <person name="Garner C."/>
            <person name="Sindelar R."/>
            <person name="Kotary K."/>
            <person name="Garner R."/>
            <person name="Barclay S."/>
            <person name="Lawson P."/>
            <person name="Krumholz L."/>
        </authorList>
    </citation>
    <scope>NUCLEOTIDE SEQUENCE [LARGE SCALE GENOMIC DNA]</scope>
    <source>
        <strain evidence="8 9">WSC-6</strain>
    </source>
</reference>
<evidence type="ECO:0000256" key="1">
    <source>
        <dbReference type="ARBA" id="ARBA00011900"/>
    </source>
</evidence>
<evidence type="ECO:0000256" key="2">
    <source>
        <dbReference type="ARBA" id="ARBA00022603"/>
    </source>
</evidence>
<organism evidence="8 9">
    <name type="scientific">Methylomonas rivi</name>
    <dbReference type="NCBI Taxonomy" id="2952226"/>
    <lineage>
        <taxon>Bacteria</taxon>
        <taxon>Pseudomonadati</taxon>
        <taxon>Pseudomonadota</taxon>
        <taxon>Gammaproteobacteria</taxon>
        <taxon>Methylococcales</taxon>
        <taxon>Methylococcaceae</taxon>
        <taxon>Methylomonas</taxon>
    </lineage>
</organism>
<keyword evidence="2" id="KW-0489">Methyltransferase</keyword>